<reference evidence="1 2" key="1">
    <citation type="submission" date="2019-05" db="EMBL/GenBank/DDBJ databases">
        <title>Emergence of the Ug99 lineage of the wheat stem rust pathogen through somatic hybridization.</title>
        <authorList>
            <person name="Li F."/>
            <person name="Upadhyaya N.M."/>
            <person name="Sperschneider J."/>
            <person name="Matny O."/>
            <person name="Nguyen-Phuc H."/>
            <person name="Mago R."/>
            <person name="Raley C."/>
            <person name="Miller M.E."/>
            <person name="Silverstein K.A.T."/>
            <person name="Henningsen E."/>
            <person name="Hirsch C.D."/>
            <person name="Visser B."/>
            <person name="Pretorius Z.A."/>
            <person name="Steffenson B.J."/>
            <person name="Schwessinger B."/>
            <person name="Dodds P.N."/>
            <person name="Figueroa M."/>
        </authorList>
    </citation>
    <scope>NUCLEOTIDE SEQUENCE [LARGE SCALE GENOMIC DNA]</scope>
    <source>
        <strain evidence="1 2">Ug99</strain>
    </source>
</reference>
<evidence type="ECO:0000313" key="1">
    <source>
        <dbReference type="EMBL" id="KAA1100464.1"/>
    </source>
</evidence>
<dbReference type="AlphaFoldDB" id="A0A5B0PIN4"/>
<accession>A0A5B0PIN4</accession>
<name>A0A5B0PIN4_PUCGR</name>
<sequence length="51" mass="5600">MGTRGPSSPEQHRRLVIVVPESTANTVPQMLSDVVPTTNEEMRLNLQPNTA</sequence>
<gene>
    <name evidence="1" type="ORF">PGTUg99_007514</name>
</gene>
<dbReference type="Proteomes" id="UP000325313">
    <property type="component" value="Unassembled WGS sequence"/>
</dbReference>
<protein>
    <submittedName>
        <fullName evidence="1">Uncharacterized protein</fullName>
    </submittedName>
</protein>
<dbReference type="EMBL" id="VDEP01000340">
    <property type="protein sequence ID" value="KAA1100464.1"/>
    <property type="molecule type" value="Genomic_DNA"/>
</dbReference>
<comment type="caution">
    <text evidence="1">The sequence shown here is derived from an EMBL/GenBank/DDBJ whole genome shotgun (WGS) entry which is preliminary data.</text>
</comment>
<organism evidence="1 2">
    <name type="scientific">Puccinia graminis f. sp. tritici</name>
    <dbReference type="NCBI Taxonomy" id="56615"/>
    <lineage>
        <taxon>Eukaryota</taxon>
        <taxon>Fungi</taxon>
        <taxon>Dikarya</taxon>
        <taxon>Basidiomycota</taxon>
        <taxon>Pucciniomycotina</taxon>
        <taxon>Pucciniomycetes</taxon>
        <taxon>Pucciniales</taxon>
        <taxon>Pucciniaceae</taxon>
        <taxon>Puccinia</taxon>
    </lineage>
</organism>
<proteinExistence type="predicted"/>
<evidence type="ECO:0000313" key="2">
    <source>
        <dbReference type="Proteomes" id="UP000325313"/>
    </source>
</evidence>